<feature type="region of interest" description="Disordered" evidence="1">
    <location>
        <begin position="1"/>
        <end position="29"/>
    </location>
</feature>
<dbReference type="AlphaFoldDB" id="D7EIL3"/>
<reference evidence="2 3" key="2">
    <citation type="journal article" date="2010" name="Nucleic Acids Res.">
        <title>BeetleBase in 2010: revisions to provide comprehensive genomic information for Tribolium castaneum.</title>
        <authorList>
            <person name="Kim H.S."/>
            <person name="Murphy T."/>
            <person name="Xia J."/>
            <person name="Caragea D."/>
            <person name="Park Y."/>
            <person name="Beeman R.W."/>
            <person name="Lorenzen M.D."/>
            <person name="Butcher S."/>
            <person name="Manak J.R."/>
            <person name="Brown S.J."/>
        </authorList>
    </citation>
    <scope>GENOME REANNOTATION</scope>
    <source>
        <strain evidence="2 3">Georgia GA2</strain>
    </source>
</reference>
<reference evidence="2 3" key="1">
    <citation type="journal article" date="2008" name="Nature">
        <title>The genome of the model beetle and pest Tribolium castaneum.</title>
        <authorList>
            <consortium name="Tribolium Genome Sequencing Consortium"/>
            <person name="Richards S."/>
            <person name="Gibbs R.A."/>
            <person name="Weinstock G.M."/>
            <person name="Brown S.J."/>
            <person name="Denell R."/>
            <person name="Beeman R.W."/>
            <person name="Gibbs R."/>
            <person name="Beeman R.W."/>
            <person name="Brown S.J."/>
            <person name="Bucher G."/>
            <person name="Friedrich M."/>
            <person name="Grimmelikhuijzen C.J."/>
            <person name="Klingler M."/>
            <person name="Lorenzen M."/>
            <person name="Richards S."/>
            <person name="Roth S."/>
            <person name="Schroder R."/>
            <person name="Tautz D."/>
            <person name="Zdobnov E.M."/>
            <person name="Muzny D."/>
            <person name="Gibbs R.A."/>
            <person name="Weinstock G.M."/>
            <person name="Attaway T."/>
            <person name="Bell S."/>
            <person name="Buhay C.J."/>
            <person name="Chandrabose M.N."/>
            <person name="Chavez D."/>
            <person name="Clerk-Blankenburg K.P."/>
            <person name="Cree A."/>
            <person name="Dao M."/>
            <person name="Davis C."/>
            <person name="Chacko J."/>
            <person name="Dinh H."/>
            <person name="Dugan-Rocha S."/>
            <person name="Fowler G."/>
            <person name="Garner T.T."/>
            <person name="Garnes J."/>
            <person name="Gnirke A."/>
            <person name="Hawes A."/>
            <person name="Hernandez J."/>
            <person name="Hines S."/>
            <person name="Holder M."/>
            <person name="Hume J."/>
            <person name="Jhangiani S.N."/>
            <person name="Joshi V."/>
            <person name="Khan Z.M."/>
            <person name="Jackson L."/>
            <person name="Kovar C."/>
            <person name="Kowis A."/>
            <person name="Lee S."/>
            <person name="Lewis L.R."/>
            <person name="Margolis J."/>
            <person name="Morgan M."/>
            <person name="Nazareth L.V."/>
            <person name="Nguyen N."/>
            <person name="Okwuonu G."/>
            <person name="Parker D."/>
            <person name="Richards S."/>
            <person name="Ruiz S.J."/>
            <person name="Santibanez J."/>
            <person name="Savard J."/>
            <person name="Scherer S.E."/>
            <person name="Schneider B."/>
            <person name="Sodergren E."/>
            <person name="Tautz D."/>
            <person name="Vattahil S."/>
            <person name="Villasana D."/>
            <person name="White C.S."/>
            <person name="Wright R."/>
            <person name="Park Y."/>
            <person name="Beeman R.W."/>
            <person name="Lord J."/>
            <person name="Oppert B."/>
            <person name="Lorenzen M."/>
            <person name="Brown S."/>
            <person name="Wang L."/>
            <person name="Savard J."/>
            <person name="Tautz D."/>
            <person name="Richards S."/>
            <person name="Weinstock G."/>
            <person name="Gibbs R.A."/>
            <person name="Liu Y."/>
            <person name="Worley K."/>
            <person name="Weinstock G."/>
            <person name="Elsik C.G."/>
            <person name="Reese J.T."/>
            <person name="Elhaik E."/>
            <person name="Landan G."/>
            <person name="Graur D."/>
            <person name="Arensburger P."/>
            <person name="Atkinson P."/>
            <person name="Beeman R.W."/>
            <person name="Beidler J."/>
            <person name="Brown S.J."/>
            <person name="Demuth J.P."/>
            <person name="Drury D.W."/>
            <person name="Du Y.Z."/>
            <person name="Fujiwara H."/>
            <person name="Lorenzen M."/>
            <person name="Maselli V."/>
            <person name="Osanai M."/>
            <person name="Park Y."/>
            <person name="Robertson H.M."/>
            <person name="Tu Z."/>
            <person name="Wang J.J."/>
            <person name="Wang S."/>
            <person name="Richards S."/>
            <person name="Song H."/>
            <person name="Zhang L."/>
            <person name="Sodergren E."/>
            <person name="Werner D."/>
            <person name="Stanke M."/>
            <person name="Morgenstern B."/>
            <person name="Solovyev V."/>
            <person name="Kosarev P."/>
            <person name="Brown G."/>
            <person name="Chen H.C."/>
            <person name="Ermolaeva O."/>
            <person name="Hlavina W."/>
            <person name="Kapustin Y."/>
            <person name="Kiryutin B."/>
            <person name="Kitts P."/>
            <person name="Maglott D."/>
            <person name="Pruitt K."/>
            <person name="Sapojnikov V."/>
            <person name="Souvorov A."/>
            <person name="Mackey A.J."/>
            <person name="Waterhouse R.M."/>
            <person name="Wyder S."/>
            <person name="Zdobnov E.M."/>
            <person name="Zdobnov E.M."/>
            <person name="Wyder S."/>
            <person name="Kriventseva E.V."/>
            <person name="Kadowaki T."/>
            <person name="Bork P."/>
            <person name="Aranda M."/>
            <person name="Bao R."/>
            <person name="Beermann A."/>
            <person name="Berns N."/>
            <person name="Bolognesi R."/>
            <person name="Bonneton F."/>
            <person name="Bopp D."/>
            <person name="Brown S.J."/>
            <person name="Bucher G."/>
            <person name="Butts T."/>
            <person name="Chaumot A."/>
            <person name="Denell R.E."/>
            <person name="Ferrier D.E."/>
            <person name="Friedrich M."/>
            <person name="Gordon C.M."/>
            <person name="Jindra M."/>
            <person name="Klingler M."/>
            <person name="Lan Q."/>
            <person name="Lattorff H.M."/>
            <person name="Laudet V."/>
            <person name="von Levetsow C."/>
            <person name="Liu Z."/>
            <person name="Lutz R."/>
            <person name="Lynch J.A."/>
            <person name="da Fonseca R.N."/>
            <person name="Posnien N."/>
            <person name="Reuter R."/>
            <person name="Roth S."/>
            <person name="Savard J."/>
            <person name="Schinko J.B."/>
            <person name="Schmitt C."/>
            <person name="Schoppmeier M."/>
            <person name="Schroder R."/>
            <person name="Shippy T.D."/>
            <person name="Simonnet F."/>
            <person name="Marques-Souza H."/>
            <person name="Tautz D."/>
            <person name="Tomoyasu Y."/>
            <person name="Trauner J."/>
            <person name="Van der Zee M."/>
            <person name="Vervoort M."/>
            <person name="Wittkopp N."/>
            <person name="Wimmer E.A."/>
            <person name="Yang X."/>
            <person name="Jones A.K."/>
            <person name="Sattelle D.B."/>
            <person name="Ebert P.R."/>
            <person name="Nelson D."/>
            <person name="Scott J.G."/>
            <person name="Beeman R.W."/>
            <person name="Muthukrishnan S."/>
            <person name="Kramer K.J."/>
            <person name="Arakane Y."/>
            <person name="Beeman R.W."/>
            <person name="Zhu Q."/>
            <person name="Hogenkamp D."/>
            <person name="Dixit R."/>
            <person name="Oppert B."/>
            <person name="Jiang H."/>
            <person name="Zou Z."/>
            <person name="Marshall J."/>
            <person name="Elpidina E."/>
            <person name="Vinokurov K."/>
            <person name="Oppert C."/>
            <person name="Zou Z."/>
            <person name="Evans J."/>
            <person name="Lu Z."/>
            <person name="Zhao P."/>
            <person name="Sumathipala N."/>
            <person name="Altincicek B."/>
            <person name="Vilcinskas A."/>
            <person name="Williams M."/>
            <person name="Hultmark D."/>
            <person name="Hetru C."/>
            <person name="Jiang H."/>
            <person name="Grimmelikhuijzen C.J."/>
            <person name="Hauser F."/>
            <person name="Cazzamali G."/>
            <person name="Williamson M."/>
            <person name="Park Y."/>
            <person name="Li B."/>
            <person name="Tanaka Y."/>
            <person name="Predel R."/>
            <person name="Neupert S."/>
            <person name="Schachtner J."/>
            <person name="Verleyen P."/>
            <person name="Raible F."/>
            <person name="Bork P."/>
            <person name="Friedrich M."/>
            <person name="Walden K.K."/>
            <person name="Robertson H.M."/>
            <person name="Angeli S."/>
            <person name="Foret S."/>
            <person name="Bucher G."/>
            <person name="Schuetz S."/>
            <person name="Maleszka R."/>
            <person name="Wimmer E.A."/>
            <person name="Beeman R.W."/>
            <person name="Lorenzen M."/>
            <person name="Tomoyasu Y."/>
            <person name="Miller S.C."/>
            <person name="Grossmann D."/>
            <person name="Bucher G."/>
        </authorList>
    </citation>
    <scope>NUCLEOTIDE SEQUENCE [LARGE SCALE GENOMIC DNA]</scope>
    <source>
        <strain evidence="2 3">Georgia GA2</strain>
    </source>
</reference>
<dbReference type="HOGENOM" id="CLU_2592886_0_0_1"/>
<evidence type="ECO:0000313" key="3">
    <source>
        <dbReference type="Proteomes" id="UP000007266"/>
    </source>
</evidence>
<dbReference type="InParanoid" id="D7EIL3"/>
<dbReference type="Proteomes" id="UP000007266">
    <property type="component" value="Linkage group 1"/>
</dbReference>
<protein>
    <submittedName>
        <fullName evidence="2">Uncharacterized protein</fullName>
    </submittedName>
</protein>
<evidence type="ECO:0000313" key="2">
    <source>
        <dbReference type="EMBL" id="EFA12021.1"/>
    </source>
</evidence>
<gene>
    <name evidence="2" type="primary">GLEAN_01436</name>
    <name evidence="2" type="ORF">TcasGA2_TC001436</name>
</gene>
<keyword evidence="3" id="KW-1185">Reference proteome</keyword>
<proteinExistence type="predicted"/>
<evidence type="ECO:0000256" key="1">
    <source>
        <dbReference type="SAM" id="MobiDB-lite"/>
    </source>
</evidence>
<organism evidence="2 3">
    <name type="scientific">Tribolium castaneum</name>
    <name type="common">Red flour beetle</name>
    <dbReference type="NCBI Taxonomy" id="7070"/>
    <lineage>
        <taxon>Eukaryota</taxon>
        <taxon>Metazoa</taxon>
        <taxon>Ecdysozoa</taxon>
        <taxon>Arthropoda</taxon>
        <taxon>Hexapoda</taxon>
        <taxon>Insecta</taxon>
        <taxon>Pterygota</taxon>
        <taxon>Neoptera</taxon>
        <taxon>Endopterygota</taxon>
        <taxon>Coleoptera</taxon>
        <taxon>Polyphaga</taxon>
        <taxon>Cucujiformia</taxon>
        <taxon>Tenebrionidae</taxon>
        <taxon>Tenebrionidae incertae sedis</taxon>
        <taxon>Tribolium</taxon>
    </lineage>
</organism>
<name>D7EIL3_TRICA</name>
<accession>D7EIL3</accession>
<dbReference type="EMBL" id="KQ971307">
    <property type="protein sequence ID" value="EFA12021.1"/>
    <property type="molecule type" value="Genomic_DNA"/>
</dbReference>
<sequence length="80" mass="9036">MQLLGDAPPSQLKDPIAPFDGGVQHSVDEQVGTRQLPEQPTNYEMKFIKRQGTVLKENRKLTKRTQANSPELRIIGSNHR</sequence>